<dbReference type="GO" id="GO:0030490">
    <property type="term" value="P:maturation of SSU-rRNA"/>
    <property type="evidence" value="ECO:0007669"/>
    <property type="project" value="TreeGrafter"/>
</dbReference>
<dbReference type="AlphaFoldDB" id="A0A4P9ZDL3"/>
<dbReference type="Proteomes" id="UP000268321">
    <property type="component" value="Unassembled WGS sequence"/>
</dbReference>
<feature type="domain" description="Programmed cell death protein 2 C-terminal" evidence="1">
    <location>
        <begin position="301"/>
        <end position="419"/>
    </location>
</feature>
<dbReference type="EMBL" id="ML004469">
    <property type="protein sequence ID" value="RKP29990.1"/>
    <property type="molecule type" value="Genomic_DNA"/>
</dbReference>
<dbReference type="OrthoDB" id="443682at2759"/>
<evidence type="ECO:0000313" key="2">
    <source>
        <dbReference type="EMBL" id="RKP29990.1"/>
    </source>
</evidence>
<reference evidence="3" key="1">
    <citation type="journal article" date="2018" name="Nat. Microbiol.">
        <title>Leveraging single-cell genomics to expand the fungal tree of life.</title>
        <authorList>
            <person name="Ahrendt S.R."/>
            <person name="Quandt C.A."/>
            <person name="Ciobanu D."/>
            <person name="Clum A."/>
            <person name="Salamov A."/>
            <person name="Andreopoulos B."/>
            <person name="Cheng J.F."/>
            <person name="Woyke T."/>
            <person name="Pelin A."/>
            <person name="Henrissat B."/>
            <person name="Reynolds N.K."/>
            <person name="Benny G.L."/>
            <person name="Smith M.E."/>
            <person name="James T.Y."/>
            <person name="Grigoriev I.V."/>
        </authorList>
    </citation>
    <scope>NUCLEOTIDE SEQUENCE [LARGE SCALE GENOMIC DNA]</scope>
    <source>
        <strain evidence="3">Baker2002</strain>
    </source>
</reference>
<sequence>MSSYEETFSDEEDIYDKESEVILGFTEVAFEDEDQAPGIEDTFIGGQPMWLHKNSTPAEKDLKCDNCQQYMALLLQAFAPRDDKPYDRVIYIFACENSLTCSRKKGSVKAIRGVCKDPESMAQIRAEQEAGVQKLLDEKLKIENERQYQIEITKDLFDATKPSGLANSFSGNPFGGNPFGVNPFDKKEPEKVEDVAKSVEKAEEKLKTYGSVLAKAAPRKRQTAKISKDLKLPQYPGFFVCTEQEQLKKVTYEPELEKYRHLIEKMDLSEHQKDRTMSNSSASSASALNPETNKITSMLNDAFFENFSSVVGHNPQQVLRYQLGGYPLLYSGKDDVAKVFKTSTIPNPSYNPSSLRQFELQLMPKAILDLELYLTMLIKDILAGMSWGTIIVATDIEDGISLLDENHVGYVVEYCGVQWEEST</sequence>
<proteinExistence type="predicted"/>
<dbReference type="Pfam" id="PF04194">
    <property type="entry name" value="PDCD2_C"/>
    <property type="match status" value="1"/>
</dbReference>
<accession>A0A4P9ZDL3</accession>
<dbReference type="GO" id="GO:0005737">
    <property type="term" value="C:cytoplasm"/>
    <property type="evidence" value="ECO:0007669"/>
    <property type="project" value="InterPro"/>
</dbReference>
<evidence type="ECO:0000313" key="3">
    <source>
        <dbReference type="Proteomes" id="UP000268321"/>
    </source>
</evidence>
<protein>
    <recommendedName>
        <fullName evidence="1">Programmed cell death protein 2 C-terminal domain-containing protein</fullName>
    </recommendedName>
</protein>
<name>A0A4P9ZDL3_9ASCO</name>
<evidence type="ECO:0000259" key="1">
    <source>
        <dbReference type="Pfam" id="PF04194"/>
    </source>
</evidence>
<keyword evidence="3" id="KW-1185">Reference proteome</keyword>
<dbReference type="PANTHER" id="PTHR47524">
    <property type="entry name" value="20S RRNA ACCUMULATION PROTEIN 4"/>
    <property type="match status" value="1"/>
</dbReference>
<dbReference type="InterPro" id="IPR007320">
    <property type="entry name" value="PDCD2_C"/>
</dbReference>
<organism evidence="2 3">
    <name type="scientific">Metschnikowia bicuspidata</name>
    <dbReference type="NCBI Taxonomy" id="27322"/>
    <lineage>
        <taxon>Eukaryota</taxon>
        <taxon>Fungi</taxon>
        <taxon>Dikarya</taxon>
        <taxon>Ascomycota</taxon>
        <taxon>Saccharomycotina</taxon>
        <taxon>Pichiomycetes</taxon>
        <taxon>Metschnikowiaceae</taxon>
        <taxon>Metschnikowia</taxon>
    </lineage>
</organism>
<dbReference type="PANTHER" id="PTHR47524:SF1">
    <property type="entry name" value="20S RRNA ACCUMULATION PROTEIN 4"/>
    <property type="match status" value="1"/>
</dbReference>
<gene>
    <name evidence="2" type="ORF">METBISCDRAFT_17403</name>
</gene>